<accession>A0AAU7D7N0</accession>
<dbReference type="PANTHER" id="PTHR45947">
    <property type="entry name" value="SULFOQUINOVOSYL TRANSFERASE SQD2"/>
    <property type="match status" value="1"/>
</dbReference>
<organism evidence="4">
    <name type="scientific">Edaphobacter paludis</name>
    <dbReference type="NCBI Taxonomy" id="3035702"/>
    <lineage>
        <taxon>Bacteria</taxon>
        <taxon>Pseudomonadati</taxon>
        <taxon>Acidobacteriota</taxon>
        <taxon>Terriglobia</taxon>
        <taxon>Terriglobales</taxon>
        <taxon>Acidobacteriaceae</taxon>
        <taxon>Edaphobacter</taxon>
    </lineage>
</organism>
<dbReference type="GO" id="GO:0016757">
    <property type="term" value="F:glycosyltransferase activity"/>
    <property type="evidence" value="ECO:0007669"/>
    <property type="project" value="UniProtKB-KW"/>
</dbReference>
<dbReference type="InterPro" id="IPR028098">
    <property type="entry name" value="Glyco_trans_4-like_N"/>
</dbReference>
<keyword evidence="4" id="KW-0328">Glycosyltransferase</keyword>
<sequence length="403" mass="44240">MAHSEGERRGELGRGELGRRVRVAIVHHWFVTRGGGERVAECIASLFPEAEIFTLVADAPGIPDGLRGRRLHTSFLQRIPLAKNYHRHMMPLYPMATEGLDLRGFDLVISSDSGPVKGVRVDAGAVHICYCHSPMRYLHDGYEAYRAQMGAVTRMVFSATAGWVRAWDVRAAQRVSYFIANSKYVADRIRRCYGRESVVIHPPIDLDRARMAVPGEHYLCAGRLVGYKRTELMVEACSRLGRRLRIAGTGPEEARLKRLAGGADVRFLGEMTTEALWQEYAACRALLFAADEDFGMVPLEAQACGRPVIAYGAGGSLETVRGLGVAADGATGIYFAEQTVESVMDGILRFEAAEAAGMFDAAVARRWAEGFATPVFLRKLREFVLEKMPEAAGAMVPVAAETT</sequence>
<dbReference type="Pfam" id="PF00534">
    <property type="entry name" value="Glycos_transf_1"/>
    <property type="match status" value="1"/>
</dbReference>
<evidence type="ECO:0000259" key="1">
    <source>
        <dbReference type="Pfam" id="PF00534"/>
    </source>
</evidence>
<evidence type="ECO:0000259" key="2">
    <source>
        <dbReference type="Pfam" id="PF13439"/>
    </source>
</evidence>
<feature type="domain" description="Glycosyltransferase subfamily 4-like N-terminal" evidence="2">
    <location>
        <begin position="34"/>
        <end position="208"/>
    </location>
</feature>
<feature type="domain" description="Glycosyl transferase family 1" evidence="1">
    <location>
        <begin position="218"/>
        <end position="352"/>
    </location>
</feature>
<dbReference type="RefSeq" id="WP_348268140.1">
    <property type="nucleotide sequence ID" value="NZ_CP121194.1"/>
</dbReference>
<dbReference type="EC" id="2.4.-.-" evidence="4"/>
<dbReference type="PANTHER" id="PTHR45947:SF3">
    <property type="entry name" value="SULFOQUINOVOSYL TRANSFERASE SQD2"/>
    <property type="match status" value="1"/>
</dbReference>
<dbReference type="Pfam" id="PF13439">
    <property type="entry name" value="Glyco_transf_4"/>
    <property type="match status" value="1"/>
</dbReference>
<dbReference type="InterPro" id="IPR001296">
    <property type="entry name" value="Glyco_trans_1"/>
</dbReference>
<keyword evidence="4" id="KW-0808">Transferase</keyword>
<dbReference type="InterPro" id="IPR050194">
    <property type="entry name" value="Glycosyltransferase_grp1"/>
</dbReference>
<dbReference type="EMBL" id="CP121195">
    <property type="protein sequence ID" value="XBH14062.1"/>
    <property type="molecule type" value="Genomic_DNA"/>
</dbReference>
<accession>A0AAU7CZ10</accession>
<gene>
    <name evidence="3" type="ORF">P4G45_02615</name>
    <name evidence="4" type="ORF">P8936_02590</name>
</gene>
<name>A0AAU7D7N0_9BACT</name>
<dbReference type="AlphaFoldDB" id="A0AAU7D7N0"/>
<dbReference type="SUPFAM" id="SSF53756">
    <property type="entry name" value="UDP-Glycosyltransferase/glycogen phosphorylase"/>
    <property type="match status" value="1"/>
</dbReference>
<proteinExistence type="predicted"/>
<protein>
    <submittedName>
        <fullName evidence="4">Glycosyltransferase</fullName>
        <ecNumber evidence="4">2.4.-.-</ecNumber>
    </submittedName>
</protein>
<evidence type="ECO:0000313" key="3">
    <source>
        <dbReference type="EMBL" id="XBH10634.1"/>
    </source>
</evidence>
<dbReference type="KEGG" id="epl:P4G45_02615"/>
<dbReference type="EMBL" id="CP121194">
    <property type="protein sequence ID" value="XBH10634.1"/>
    <property type="molecule type" value="Genomic_DNA"/>
</dbReference>
<reference evidence="4" key="1">
    <citation type="submission" date="2023-03" db="EMBL/GenBank/DDBJ databases">
        <title>Edaphobacter sp.</title>
        <authorList>
            <person name="Huber K.J."/>
            <person name="Papendorf J."/>
            <person name="Pilke C."/>
            <person name="Bunk B."/>
            <person name="Sproeer C."/>
            <person name="Pester M."/>
        </authorList>
    </citation>
    <scope>NUCLEOTIDE SEQUENCE</scope>
    <source>
        <strain evidence="3">DSM 109919</strain>
        <strain evidence="4">DSM 109920</strain>
    </source>
</reference>
<evidence type="ECO:0000313" key="4">
    <source>
        <dbReference type="EMBL" id="XBH14062.1"/>
    </source>
</evidence>
<dbReference type="Gene3D" id="3.40.50.2000">
    <property type="entry name" value="Glycogen Phosphorylase B"/>
    <property type="match status" value="2"/>
</dbReference>